<dbReference type="AlphaFoldDB" id="E8UXB7"/>
<evidence type="ECO:0000256" key="1">
    <source>
        <dbReference type="SAM" id="Phobius"/>
    </source>
</evidence>
<dbReference type="Proteomes" id="UP000006844">
    <property type="component" value="Chromosome"/>
</dbReference>
<feature type="transmembrane region" description="Helical" evidence="1">
    <location>
        <begin position="312"/>
        <end position="330"/>
    </location>
</feature>
<keyword evidence="1" id="KW-0472">Membrane</keyword>
<gene>
    <name evidence="2" type="ordered locus">AciPR4_3387</name>
</gene>
<dbReference type="KEGG" id="tsa:AciPR4_3387"/>
<accession>E8UXB7</accession>
<evidence type="ECO:0008006" key="4">
    <source>
        <dbReference type="Google" id="ProtNLM"/>
    </source>
</evidence>
<name>E8UXB7_TERSS</name>
<evidence type="ECO:0000313" key="2">
    <source>
        <dbReference type="EMBL" id="ADV84141.1"/>
    </source>
</evidence>
<feature type="transmembrane region" description="Helical" evidence="1">
    <location>
        <begin position="287"/>
        <end position="306"/>
    </location>
</feature>
<feature type="transmembrane region" description="Helical" evidence="1">
    <location>
        <begin position="204"/>
        <end position="226"/>
    </location>
</feature>
<dbReference type="eggNOG" id="ENOG502ZQFS">
    <property type="taxonomic scope" value="Bacteria"/>
</dbReference>
<feature type="transmembrane region" description="Helical" evidence="1">
    <location>
        <begin position="87"/>
        <end position="104"/>
    </location>
</feature>
<dbReference type="EMBL" id="CP002467">
    <property type="protein sequence ID" value="ADV84141.1"/>
    <property type="molecule type" value="Genomic_DNA"/>
</dbReference>
<protein>
    <recommendedName>
        <fullName evidence="4">Glycosyltransferase RgtA/B/C/D-like domain-containing protein</fullName>
    </recommendedName>
</protein>
<keyword evidence="1" id="KW-0812">Transmembrane</keyword>
<feature type="transmembrane region" description="Helical" evidence="1">
    <location>
        <begin position="170"/>
        <end position="192"/>
    </location>
</feature>
<sequence>MMFIQWSRLSRAGCYRFSITTVLSLCLAVFIGFTLHWPLVNDAAYIHYVVFMLEHHHAPYRDLIDFQMPGTYAVDWLVMHALGTGALAWRIYDLGLLVLAGLALFTICRPYGHFAGFYAASLFAVFHARDGIAQTGQRDLTIAILVLIGVAVLISQMWRNSLASRLCFGICLGAATTIKPTAILFLACFYFLPADSAYNTGRRLRQTLEIILGLLIAPIAAGLWLLRNHALRAFWTTASTLVPLHARLGHASLAYLFKWALTPSLLALSCLALACRWIGKIQLPQRRLLFAGTLCGAASYFMQGKGFPYHRYPAYAFLFPLLTLEFLSALRKVGATRILGYSGLALGTITAPLCVSRAVHDRWPMETQAFLTADLRAIAQPGKIGSLSGHVQCVDSISGCATTLYDLNLIQSTGQMQDELLFAAPPKESSRQAREIADLRRAFLAELIKNPPKLLIVSPWLFPEGPDSYQKLQRWPEFLNLLQQRFILREERRLAPNINGPAGYRLYVLR</sequence>
<evidence type="ECO:0000313" key="3">
    <source>
        <dbReference type="Proteomes" id="UP000006844"/>
    </source>
</evidence>
<feature type="transmembrane region" description="Helical" evidence="1">
    <location>
        <begin position="12"/>
        <end position="35"/>
    </location>
</feature>
<feature type="transmembrane region" description="Helical" evidence="1">
    <location>
        <begin position="256"/>
        <end position="275"/>
    </location>
</feature>
<dbReference type="HOGENOM" id="CLU_524546_0_0_0"/>
<reference evidence="2 3" key="1">
    <citation type="journal article" date="2012" name="Stand. Genomic Sci.">
        <title>Complete genome sequence of Terriglobus saanensis type strain SP1PR4(T), an Acidobacteria from tundra soil.</title>
        <authorList>
            <person name="Rawat S.R."/>
            <person name="Mannisto M.K."/>
            <person name="Starovoytov V."/>
            <person name="Goodwin L."/>
            <person name="Nolan M."/>
            <person name="Hauser L."/>
            <person name="Land M."/>
            <person name="Davenport K.W."/>
            <person name="Woyke T."/>
            <person name="Haggblom M.M."/>
        </authorList>
    </citation>
    <scope>NUCLEOTIDE SEQUENCE</scope>
    <source>
        <strain evidence="3">ATCC BAA-1853 / DSM 23119 / SP1PR4</strain>
    </source>
</reference>
<organism evidence="2 3">
    <name type="scientific">Terriglobus saanensis (strain ATCC BAA-1853 / DSM 23119 / SP1PR4)</name>
    <dbReference type="NCBI Taxonomy" id="401053"/>
    <lineage>
        <taxon>Bacteria</taxon>
        <taxon>Pseudomonadati</taxon>
        <taxon>Acidobacteriota</taxon>
        <taxon>Terriglobia</taxon>
        <taxon>Terriglobales</taxon>
        <taxon>Acidobacteriaceae</taxon>
        <taxon>Terriglobus</taxon>
    </lineage>
</organism>
<keyword evidence="3" id="KW-1185">Reference proteome</keyword>
<proteinExistence type="predicted"/>
<keyword evidence="1" id="KW-1133">Transmembrane helix</keyword>
<dbReference type="OrthoDB" id="108826at2"/>
<feature type="transmembrane region" description="Helical" evidence="1">
    <location>
        <begin position="140"/>
        <end position="158"/>
    </location>
</feature>